<sequence>MSGPKEHHKWALDPRAALRVGEGFDLSTFDYAATPGWEGDKKSAKAFRKNRDDELDTLQSKLYAQGLHGGNKAILIVVEGAEASGAGRLVRHLMATVDPMGVHLCTEAKPAPTGNIAEHIEDTRDTLPGPGMITFLHHSYYRELRALVKTGAPLSQIQEYGAMINQFEQELVDGGYEIIKLCLLLSQNEQGRRLMKRLTRPDLRWRWSELDLQMREHCHDTDNLYQTALGYTSTNIAPWLAVPSDEKWYPRLVLTEVLARTLEDMNLEWPEPDFDLDAAKQRLALTMPPFTSE</sequence>
<dbReference type="AlphaFoldDB" id="A0A1Q5PSG7"/>
<name>A0A1Q5PSG7_9ACTO</name>
<dbReference type="PANTHER" id="PTHR34383">
    <property type="entry name" value="POLYPHOSPHATE:AMP PHOSPHOTRANSFERASE-RELATED"/>
    <property type="match status" value="1"/>
</dbReference>
<dbReference type="Gene3D" id="3.40.50.300">
    <property type="entry name" value="P-loop containing nucleotide triphosphate hydrolases"/>
    <property type="match status" value="1"/>
</dbReference>
<dbReference type="OrthoDB" id="9775224at2"/>
<feature type="domain" description="Polyphosphate kinase-2-related" evidence="1">
    <location>
        <begin position="41"/>
        <end position="267"/>
    </location>
</feature>
<gene>
    <name evidence="2" type="ORF">BM477_02925</name>
</gene>
<accession>A0A1Q5PSG7</accession>
<proteinExistence type="predicted"/>
<dbReference type="InterPro" id="IPR022488">
    <property type="entry name" value="PPK2-related"/>
</dbReference>
<comment type="caution">
    <text evidence="2">The sequence shown here is derived from an EMBL/GenBank/DDBJ whole genome shotgun (WGS) entry which is preliminary data.</text>
</comment>
<dbReference type="STRING" id="156892.BM477_02925"/>
<dbReference type="RefSeq" id="WP_075361176.1">
    <property type="nucleotide sequence ID" value="NZ_MPDM01000002.1"/>
</dbReference>
<evidence type="ECO:0000313" key="2">
    <source>
        <dbReference type="EMBL" id="OKL50350.1"/>
    </source>
</evidence>
<protein>
    <recommendedName>
        <fullName evidence="1">Polyphosphate kinase-2-related domain-containing protein</fullName>
    </recommendedName>
</protein>
<evidence type="ECO:0000259" key="1">
    <source>
        <dbReference type="Pfam" id="PF03976"/>
    </source>
</evidence>
<dbReference type="Pfam" id="PF03976">
    <property type="entry name" value="PPK2"/>
    <property type="match status" value="1"/>
</dbReference>
<dbReference type="InterPro" id="IPR027417">
    <property type="entry name" value="P-loop_NTPase"/>
</dbReference>
<dbReference type="Proteomes" id="UP000186465">
    <property type="component" value="Unassembled WGS sequence"/>
</dbReference>
<dbReference type="EMBL" id="MPDM01000002">
    <property type="protein sequence ID" value="OKL50350.1"/>
    <property type="molecule type" value="Genomic_DNA"/>
</dbReference>
<keyword evidence="3" id="KW-1185">Reference proteome</keyword>
<reference evidence="3" key="1">
    <citation type="submission" date="2016-11" db="EMBL/GenBank/DDBJ databases">
        <title>Actinomyces gypaetusis sp. nov. isolated from Gypaetus barbatus in Qinghai Tibet Plateau China.</title>
        <authorList>
            <person name="Meng X."/>
        </authorList>
    </citation>
    <scope>NUCLEOTIDE SEQUENCE [LARGE SCALE GENOMIC DNA]</scope>
    <source>
        <strain evidence="3">DSM 15383</strain>
    </source>
</reference>
<dbReference type="PANTHER" id="PTHR34383:SF3">
    <property type="entry name" value="POLYPHOSPHATE:AMP PHOSPHOTRANSFERASE"/>
    <property type="match status" value="1"/>
</dbReference>
<dbReference type="SUPFAM" id="SSF52540">
    <property type="entry name" value="P-loop containing nucleoside triphosphate hydrolases"/>
    <property type="match status" value="1"/>
</dbReference>
<organism evidence="2 3">
    <name type="scientific">Boudabousia marimammalium</name>
    <dbReference type="NCBI Taxonomy" id="156892"/>
    <lineage>
        <taxon>Bacteria</taxon>
        <taxon>Bacillati</taxon>
        <taxon>Actinomycetota</taxon>
        <taxon>Actinomycetes</taxon>
        <taxon>Actinomycetales</taxon>
        <taxon>Actinomycetaceae</taxon>
        <taxon>Boudabousia</taxon>
    </lineage>
</organism>
<evidence type="ECO:0000313" key="3">
    <source>
        <dbReference type="Proteomes" id="UP000186465"/>
    </source>
</evidence>